<feature type="transmembrane region" description="Helical" evidence="1">
    <location>
        <begin position="38"/>
        <end position="58"/>
    </location>
</feature>
<protein>
    <recommendedName>
        <fullName evidence="6">Zn-finger containing protein</fullName>
    </recommendedName>
</protein>
<evidence type="ECO:0000313" key="5">
    <source>
        <dbReference type="Proteomes" id="UP000265930"/>
    </source>
</evidence>
<evidence type="ECO:0000313" key="3">
    <source>
        <dbReference type="EMBL" id="RII36629.1"/>
    </source>
</evidence>
<comment type="caution">
    <text evidence="2">The sequence shown here is derived from an EMBL/GenBank/DDBJ whole genome shotgun (WGS) entry which is preliminary data.</text>
</comment>
<dbReference type="EMBL" id="QXDJ01000001">
    <property type="protein sequence ID" value="RII36629.1"/>
    <property type="molecule type" value="Genomic_DNA"/>
</dbReference>
<feature type="transmembrane region" description="Helical" evidence="1">
    <location>
        <begin position="12"/>
        <end position="32"/>
    </location>
</feature>
<dbReference type="Proteomes" id="UP000265930">
    <property type="component" value="Unassembled WGS sequence"/>
</dbReference>
<dbReference type="AlphaFoldDB" id="A0A1V4J1Y9"/>
<accession>A0A1V4J1Y9</accession>
<keyword evidence="1" id="KW-0812">Transmembrane</keyword>
<dbReference type="EMBL" id="MZGT01000002">
    <property type="protein sequence ID" value="OPJ66044.1"/>
    <property type="molecule type" value="Genomic_DNA"/>
</dbReference>
<reference evidence="2 4" key="1">
    <citation type="submission" date="2017-03" db="EMBL/GenBank/DDBJ databases">
        <title>Genome sequence of Clostridium chromiireducens DSM 23318.</title>
        <authorList>
            <person name="Poehlein A."/>
            <person name="Daniel R."/>
        </authorList>
    </citation>
    <scope>NUCLEOTIDE SEQUENCE [LARGE SCALE GENOMIC DNA]</scope>
    <source>
        <strain evidence="2 4">DSM 23318</strain>
    </source>
</reference>
<keyword evidence="1" id="KW-0472">Membrane</keyword>
<evidence type="ECO:0000256" key="1">
    <source>
        <dbReference type="SAM" id="Phobius"/>
    </source>
</evidence>
<sequence length="132" mass="15759">MEWLRRFMYGRYGGDNLSKALLVLSFILLMITNLLPRALIGLELIAYIPTLVCVYRIFSRNIYKRQQENYKYLRIRNSAIVWFRRKMNITKDLKTHKYFTCPNCRQKLRVPRKQGKISVTCPKCKNSFKGKS</sequence>
<evidence type="ECO:0000313" key="4">
    <source>
        <dbReference type="Proteomes" id="UP000191056"/>
    </source>
</evidence>
<keyword evidence="4" id="KW-1185">Reference proteome</keyword>
<dbReference type="Proteomes" id="UP000191056">
    <property type="component" value="Unassembled WGS sequence"/>
</dbReference>
<organism evidence="2 4">
    <name type="scientific">Clostridium chromiireducens</name>
    <dbReference type="NCBI Taxonomy" id="225345"/>
    <lineage>
        <taxon>Bacteria</taxon>
        <taxon>Bacillati</taxon>
        <taxon>Bacillota</taxon>
        <taxon>Clostridia</taxon>
        <taxon>Eubacteriales</taxon>
        <taxon>Clostridiaceae</taxon>
        <taxon>Clostridium</taxon>
    </lineage>
</organism>
<dbReference type="OrthoDB" id="3174166at2"/>
<keyword evidence="1" id="KW-1133">Transmembrane helix</keyword>
<name>A0A1V4J1Y9_9CLOT</name>
<evidence type="ECO:0000313" key="2">
    <source>
        <dbReference type="EMBL" id="OPJ66044.1"/>
    </source>
</evidence>
<proteinExistence type="predicted"/>
<dbReference type="STRING" id="225345.CLCHR_01450"/>
<reference evidence="3 5" key="2">
    <citation type="submission" date="2018-08" db="EMBL/GenBank/DDBJ databases">
        <title>Genome of Clostridium chromiireducens C1, DSM12136.</title>
        <authorList>
            <person name="Xing M."/>
            <person name="Wei Y."/>
            <person name="Ang E.L."/>
            <person name="Zhao H."/>
            <person name="Zhang Y."/>
        </authorList>
    </citation>
    <scope>NUCLEOTIDE SEQUENCE [LARGE SCALE GENOMIC DNA]</scope>
    <source>
        <strain evidence="3 5">C1</strain>
    </source>
</reference>
<dbReference type="RefSeq" id="WP_079437739.1">
    <property type="nucleotide sequence ID" value="NZ_JBLZIA010000005.1"/>
</dbReference>
<evidence type="ECO:0008006" key="6">
    <source>
        <dbReference type="Google" id="ProtNLM"/>
    </source>
</evidence>
<gene>
    <name evidence="2" type="ORF">CLCHR_01450</name>
    <name evidence="3" type="ORF">D2A34_04390</name>
</gene>